<evidence type="ECO:0000259" key="10">
    <source>
        <dbReference type="PROSITE" id="PS50928"/>
    </source>
</evidence>
<comment type="subcellular location">
    <subcellularLocation>
        <location evidence="1">Cell inner membrane</location>
        <topology evidence="1">Multi-pass membrane protein</topology>
    </subcellularLocation>
    <subcellularLocation>
        <location evidence="9">Cell membrane</location>
        <topology evidence="9">Multi-pass membrane protein</topology>
    </subcellularLocation>
</comment>
<dbReference type="Proteomes" id="UP000034410">
    <property type="component" value="Chromosome"/>
</dbReference>
<comment type="similarity">
    <text evidence="2">Belongs to the binding-protein-dependent transport system permease family. HisMQ subfamily.</text>
</comment>
<organism evidence="11 12">
    <name type="scientific">Sedimenticola thiotaurini</name>
    <dbReference type="NCBI Taxonomy" id="1543721"/>
    <lineage>
        <taxon>Bacteria</taxon>
        <taxon>Pseudomonadati</taxon>
        <taxon>Pseudomonadota</taxon>
        <taxon>Gammaproteobacteria</taxon>
        <taxon>Chromatiales</taxon>
        <taxon>Sedimenticolaceae</taxon>
        <taxon>Sedimenticola</taxon>
    </lineage>
</organism>
<dbReference type="KEGG" id="seds:AAY24_10025"/>
<dbReference type="OrthoDB" id="7255919at2"/>
<keyword evidence="4" id="KW-1003">Cell membrane</keyword>
<keyword evidence="6" id="KW-0029">Amino-acid transport</keyword>
<evidence type="ECO:0000256" key="2">
    <source>
        <dbReference type="ARBA" id="ARBA00010072"/>
    </source>
</evidence>
<evidence type="ECO:0000256" key="4">
    <source>
        <dbReference type="ARBA" id="ARBA00022475"/>
    </source>
</evidence>
<dbReference type="GO" id="GO:0022857">
    <property type="term" value="F:transmembrane transporter activity"/>
    <property type="evidence" value="ECO:0007669"/>
    <property type="project" value="InterPro"/>
</dbReference>
<dbReference type="PANTHER" id="PTHR30614:SF34">
    <property type="entry name" value="BLR6398 PROTEIN"/>
    <property type="match status" value="1"/>
</dbReference>
<gene>
    <name evidence="11" type="ORF">AAY24_10025</name>
</gene>
<dbReference type="Gene3D" id="1.10.3720.10">
    <property type="entry name" value="MetI-like"/>
    <property type="match status" value="1"/>
</dbReference>
<name>A0A0F7K0Z2_9GAMM</name>
<dbReference type="PANTHER" id="PTHR30614">
    <property type="entry name" value="MEMBRANE COMPONENT OF AMINO ACID ABC TRANSPORTER"/>
    <property type="match status" value="1"/>
</dbReference>
<sequence length="218" mass="24464">MIDFSLWDIYRNLLLALRWTIGLSAIAFIGGGVVGGILLILRLSSSRVANFFVRTYVQLFQGTPLLLQLFLVYFGLPMIGIDTSPLLTACLCLTLYASAYLTEIWRGSVESIPRQQWEAAQSLALNFREQLRHIILPQALRIAIAPTVGFLVQAIKNTALASVIGFVELTRSGQIISNATFSPFLVYGSVALFYFFLCFPLSMWSRHLEQRLSRRAHT</sequence>
<feature type="domain" description="ABC transmembrane type-1" evidence="10">
    <location>
        <begin position="17"/>
        <end position="205"/>
    </location>
</feature>
<reference evidence="11 12" key="1">
    <citation type="journal article" date="2015" name="Genome Announc.">
        <title>Complete Genome Sequence of Sedimenticola thiotaurini Strain SIP-G1, a Polyphosphate- and Polyhydroxyalkanoate-Accumulating Sulfur-Oxidizing Gammaproteobacterium Isolated from Salt Marsh Sediments.</title>
        <authorList>
            <person name="Flood B.E."/>
            <person name="Jones D.S."/>
            <person name="Bailey J.V."/>
        </authorList>
    </citation>
    <scope>NUCLEOTIDE SEQUENCE [LARGE SCALE GENOMIC DNA]</scope>
    <source>
        <strain evidence="11 12">SIP-G1</strain>
    </source>
</reference>
<evidence type="ECO:0000256" key="3">
    <source>
        <dbReference type="ARBA" id="ARBA00022448"/>
    </source>
</evidence>
<keyword evidence="3 9" id="KW-0813">Transport</keyword>
<keyword evidence="5 9" id="KW-0812">Transmembrane</keyword>
<dbReference type="SUPFAM" id="SSF161098">
    <property type="entry name" value="MetI-like"/>
    <property type="match status" value="1"/>
</dbReference>
<dbReference type="EMBL" id="CP011412">
    <property type="protein sequence ID" value="AKH20638.1"/>
    <property type="molecule type" value="Genomic_DNA"/>
</dbReference>
<dbReference type="InterPro" id="IPR043429">
    <property type="entry name" value="ArtM/GltK/GlnP/TcyL/YhdX-like"/>
</dbReference>
<dbReference type="AlphaFoldDB" id="A0A0F7K0Z2"/>
<dbReference type="PROSITE" id="PS50928">
    <property type="entry name" value="ABC_TM1"/>
    <property type="match status" value="1"/>
</dbReference>
<dbReference type="GO" id="GO:0043190">
    <property type="term" value="C:ATP-binding cassette (ABC) transporter complex"/>
    <property type="evidence" value="ECO:0007669"/>
    <property type="project" value="InterPro"/>
</dbReference>
<evidence type="ECO:0000256" key="9">
    <source>
        <dbReference type="RuleBase" id="RU363032"/>
    </source>
</evidence>
<dbReference type="Pfam" id="PF00528">
    <property type="entry name" value="BPD_transp_1"/>
    <property type="match status" value="1"/>
</dbReference>
<evidence type="ECO:0000256" key="8">
    <source>
        <dbReference type="ARBA" id="ARBA00023136"/>
    </source>
</evidence>
<evidence type="ECO:0000313" key="12">
    <source>
        <dbReference type="Proteomes" id="UP000034410"/>
    </source>
</evidence>
<dbReference type="InterPro" id="IPR010065">
    <property type="entry name" value="AA_ABC_transptr_permease_3TM"/>
</dbReference>
<evidence type="ECO:0000256" key="5">
    <source>
        <dbReference type="ARBA" id="ARBA00022692"/>
    </source>
</evidence>
<dbReference type="PATRIC" id="fig|1543721.4.peg.2081"/>
<evidence type="ECO:0000256" key="7">
    <source>
        <dbReference type="ARBA" id="ARBA00022989"/>
    </source>
</evidence>
<proteinExistence type="inferred from homology"/>
<evidence type="ECO:0000313" key="11">
    <source>
        <dbReference type="EMBL" id="AKH20638.1"/>
    </source>
</evidence>
<dbReference type="RefSeq" id="WP_046859571.1">
    <property type="nucleotide sequence ID" value="NZ_CP011412.1"/>
</dbReference>
<dbReference type="CDD" id="cd06261">
    <property type="entry name" value="TM_PBP2"/>
    <property type="match status" value="1"/>
</dbReference>
<dbReference type="InterPro" id="IPR000515">
    <property type="entry name" value="MetI-like"/>
</dbReference>
<accession>A0A0F7K0Z2</accession>
<evidence type="ECO:0000256" key="1">
    <source>
        <dbReference type="ARBA" id="ARBA00004429"/>
    </source>
</evidence>
<dbReference type="GO" id="GO:0006865">
    <property type="term" value="P:amino acid transport"/>
    <property type="evidence" value="ECO:0007669"/>
    <property type="project" value="UniProtKB-KW"/>
</dbReference>
<dbReference type="InterPro" id="IPR035906">
    <property type="entry name" value="MetI-like_sf"/>
</dbReference>
<feature type="transmembrane region" description="Helical" evidence="9">
    <location>
        <begin position="20"/>
        <end position="41"/>
    </location>
</feature>
<keyword evidence="12" id="KW-1185">Reference proteome</keyword>
<feature type="transmembrane region" description="Helical" evidence="9">
    <location>
        <begin position="53"/>
        <end position="74"/>
    </location>
</feature>
<dbReference type="NCBIfam" id="TIGR01726">
    <property type="entry name" value="HEQRo_perm_3TM"/>
    <property type="match status" value="1"/>
</dbReference>
<feature type="transmembrane region" description="Helical" evidence="9">
    <location>
        <begin position="142"/>
        <end position="164"/>
    </location>
</feature>
<keyword evidence="8 9" id="KW-0472">Membrane</keyword>
<protein>
    <submittedName>
        <fullName evidence="11">Amino acid ABC transporter permease</fullName>
    </submittedName>
</protein>
<keyword evidence="7 9" id="KW-1133">Transmembrane helix</keyword>
<evidence type="ECO:0000256" key="6">
    <source>
        <dbReference type="ARBA" id="ARBA00022970"/>
    </source>
</evidence>
<feature type="transmembrane region" description="Helical" evidence="9">
    <location>
        <begin position="184"/>
        <end position="205"/>
    </location>
</feature>